<dbReference type="EMBL" id="JBBMFM010000025">
    <property type="protein sequence ID" value="MEQ2425144.1"/>
    <property type="molecule type" value="Genomic_DNA"/>
</dbReference>
<comment type="caution">
    <text evidence="2">The sequence shown here is derived from an EMBL/GenBank/DDBJ whole genome shotgun (WGS) entry which is preliminary data.</text>
</comment>
<accession>A0ABV1D7R2</accession>
<dbReference type="RefSeq" id="WP_008719246.1">
    <property type="nucleotide sequence ID" value="NZ_JAJFDX010000002.1"/>
</dbReference>
<reference evidence="2 3" key="1">
    <citation type="submission" date="2024-03" db="EMBL/GenBank/DDBJ databases">
        <title>Human intestinal bacterial collection.</title>
        <authorList>
            <person name="Pauvert C."/>
            <person name="Hitch T.C.A."/>
            <person name="Clavel T."/>
        </authorList>
    </citation>
    <scope>NUCLEOTIDE SEQUENCE [LARGE SCALE GENOMIC DNA]</scope>
    <source>
        <strain evidence="2 3">CLA-SR-H021</strain>
    </source>
</reference>
<dbReference type="SUPFAM" id="SSF51658">
    <property type="entry name" value="Xylose isomerase-like"/>
    <property type="match status" value="1"/>
</dbReference>
<feature type="domain" description="Xylose isomerase-like TIM barrel" evidence="1">
    <location>
        <begin position="24"/>
        <end position="307"/>
    </location>
</feature>
<name>A0ABV1D7R2_9FIRM</name>
<evidence type="ECO:0000259" key="1">
    <source>
        <dbReference type="Pfam" id="PF01261"/>
    </source>
</evidence>
<organism evidence="2 3">
    <name type="scientific">Enterocloster hominis</name>
    <name type="common">ex Hitch et al. 2024</name>
    <dbReference type="NCBI Taxonomy" id="1917870"/>
    <lineage>
        <taxon>Bacteria</taxon>
        <taxon>Bacillati</taxon>
        <taxon>Bacillota</taxon>
        <taxon>Clostridia</taxon>
        <taxon>Lachnospirales</taxon>
        <taxon>Lachnospiraceae</taxon>
        <taxon>Enterocloster</taxon>
    </lineage>
</organism>
<dbReference type="GO" id="GO:0016853">
    <property type="term" value="F:isomerase activity"/>
    <property type="evidence" value="ECO:0007669"/>
    <property type="project" value="UniProtKB-KW"/>
</dbReference>
<gene>
    <name evidence="2" type="ORF">WMQ36_09185</name>
</gene>
<dbReference type="InterPro" id="IPR036237">
    <property type="entry name" value="Xyl_isomerase-like_sf"/>
</dbReference>
<dbReference type="Proteomes" id="UP001454086">
    <property type="component" value="Unassembled WGS sequence"/>
</dbReference>
<dbReference type="InterPro" id="IPR013022">
    <property type="entry name" value="Xyl_isomerase-like_TIM-brl"/>
</dbReference>
<dbReference type="InterPro" id="IPR050312">
    <property type="entry name" value="IolE/XylAMocC-like"/>
</dbReference>
<keyword evidence="2" id="KW-0413">Isomerase</keyword>
<keyword evidence="3" id="KW-1185">Reference proteome</keyword>
<dbReference type="PANTHER" id="PTHR12110:SF21">
    <property type="entry name" value="XYLOSE ISOMERASE-LIKE TIM BARREL DOMAIN-CONTAINING PROTEIN"/>
    <property type="match status" value="1"/>
</dbReference>
<dbReference type="Gene3D" id="3.20.20.150">
    <property type="entry name" value="Divalent-metal-dependent TIM barrel enzymes"/>
    <property type="match status" value="1"/>
</dbReference>
<dbReference type="PANTHER" id="PTHR12110">
    <property type="entry name" value="HYDROXYPYRUVATE ISOMERASE"/>
    <property type="match status" value="1"/>
</dbReference>
<protein>
    <submittedName>
        <fullName evidence="2">Sugar phosphate isomerase/epimerase</fullName>
    </submittedName>
</protein>
<proteinExistence type="predicted"/>
<evidence type="ECO:0000313" key="3">
    <source>
        <dbReference type="Proteomes" id="UP001454086"/>
    </source>
</evidence>
<evidence type="ECO:0000313" key="2">
    <source>
        <dbReference type="EMBL" id="MEQ2425144.1"/>
    </source>
</evidence>
<dbReference type="Pfam" id="PF01261">
    <property type="entry name" value="AP_endonuc_2"/>
    <property type="match status" value="1"/>
</dbReference>
<sequence>MKIGTLTVPFASQPLKDVLPYLHGLGVKAVELGTSRVTNSAHCNPDVFLGNPDKIKELKQLLEENGMVISALSCHGNPIHPDKKIAAADHKAFVDTVALAQELGVDTIVTFSGCPGDSDGSHYPNWVTCPWPEDFMKVLDYQWNEKLVPYWKEAAAIAKRAGVKVAIEMHPGFCVYNTETMLRLREATDDVIGANFDPSHLFWQGMDAVSAIRELGDAIHYVHAKDCRIDKGNTARTGVLDTKPYGDEINRSWLFRTVGYGHDSQTWKDIISALRMTGYDGVVSIEHEDSLMSVKEGLEKAVQFLQDIIIEEEPAQMWWA</sequence>